<proteinExistence type="predicted"/>
<sequence length="169" mass="19249">MEQLRLVSEELQRKKLDAEKDRELFRDLYSKASAHASAVTKENNDLHERLALAEGQVKDGLRMVRGTYEARIALLEAEAEKWRHVAEVLAARDNRTDDEVRRRAALEPELQEENRRLREELEKLRMDYRKMEQALAQSAEQKQADAPPVTPQVGVANGPTVTSSSMAPS</sequence>
<gene>
    <name evidence="2" type="ORF">LAESUDRAFT_718280</name>
</gene>
<feature type="region of interest" description="Disordered" evidence="1">
    <location>
        <begin position="132"/>
        <end position="169"/>
    </location>
</feature>
<evidence type="ECO:0000313" key="2">
    <source>
        <dbReference type="EMBL" id="KZT00210.1"/>
    </source>
</evidence>
<protein>
    <submittedName>
        <fullName evidence="2">Uncharacterized protein</fullName>
    </submittedName>
</protein>
<keyword evidence="3" id="KW-1185">Reference proteome</keyword>
<dbReference type="EMBL" id="KV427692">
    <property type="protein sequence ID" value="KZT00210.1"/>
    <property type="molecule type" value="Genomic_DNA"/>
</dbReference>
<organism evidence="2 3">
    <name type="scientific">Laetiporus sulphureus 93-53</name>
    <dbReference type="NCBI Taxonomy" id="1314785"/>
    <lineage>
        <taxon>Eukaryota</taxon>
        <taxon>Fungi</taxon>
        <taxon>Dikarya</taxon>
        <taxon>Basidiomycota</taxon>
        <taxon>Agaricomycotina</taxon>
        <taxon>Agaricomycetes</taxon>
        <taxon>Polyporales</taxon>
        <taxon>Laetiporus</taxon>
    </lineage>
</organism>
<dbReference type="OrthoDB" id="3647690at2759"/>
<dbReference type="Proteomes" id="UP000076871">
    <property type="component" value="Unassembled WGS sequence"/>
</dbReference>
<feature type="compositionally biased region" description="Polar residues" evidence="1">
    <location>
        <begin position="159"/>
        <end position="169"/>
    </location>
</feature>
<evidence type="ECO:0000313" key="3">
    <source>
        <dbReference type="Proteomes" id="UP000076871"/>
    </source>
</evidence>
<dbReference type="GeneID" id="63824445"/>
<dbReference type="STRING" id="1314785.A0A165B4F8"/>
<feature type="region of interest" description="Disordered" evidence="1">
    <location>
        <begin position="96"/>
        <end position="115"/>
    </location>
</feature>
<reference evidence="2 3" key="1">
    <citation type="journal article" date="2016" name="Mol. Biol. Evol.">
        <title>Comparative Genomics of Early-Diverging Mushroom-Forming Fungi Provides Insights into the Origins of Lignocellulose Decay Capabilities.</title>
        <authorList>
            <person name="Nagy L.G."/>
            <person name="Riley R."/>
            <person name="Tritt A."/>
            <person name="Adam C."/>
            <person name="Daum C."/>
            <person name="Floudas D."/>
            <person name="Sun H."/>
            <person name="Yadav J.S."/>
            <person name="Pangilinan J."/>
            <person name="Larsson K.H."/>
            <person name="Matsuura K."/>
            <person name="Barry K."/>
            <person name="Labutti K."/>
            <person name="Kuo R."/>
            <person name="Ohm R.A."/>
            <person name="Bhattacharya S.S."/>
            <person name="Shirouzu T."/>
            <person name="Yoshinaga Y."/>
            <person name="Martin F.M."/>
            <person name="Grigoriev I.V."/>
            <person name="Hibbett D.S."/>
        </authorList>
    </citation>
    <scope>NUCLEOTIDE SEQUENCE [LARGE SCALE GENOMIC DNA]</scope>
    <source>
        <strain evidence="2 3">93-53</strain>
    </source>
</reference>
<name>A0A165B4F8_9APHY</name>
<dbReference type="AlphaFoldDB" id="A0A165B4F8"/>
<dbReference type="RefSeq" id="XP_040757950.1">
    <property type="nucleotide sequence ID" value="XM_040907416.1"/>
</dbReference>
<accession>A0A165B4F8</accession>
<dbReference type="InParanoid" id="A0A165B4F8"/>
<evidence type="ECO:0000256" key="1">
    <source>
        <dbReference type="SAM" id="MobiDB-lite"/>
    </source>
</evidence>